<evidence type="ECO:0000256" key="4">
    <source>
        <dbReference type="ARBA" id="ARBA00023136"/>
    </source>
</evidence>
<accession>A0A7C1JWU2</accession>
<feature type="transmembrane region" description="Helical" evidence="5">
    <location>
        <begin position="330"/>
        <end position="353"/>
    </location>
</feature>
<evidence type="ECO:0000256" key="2">
    <source>
        <dbReference type="ARBA" id="ARBA00022692"/>
    </source>
</evidence>
<name>A0A7C1JWU2_9CHLR</name>
<dbReference type="GO" id="GO:0055085">
    <property type="term" value="P:transmembrane transport"/>
    <property type="evidence" value="ECO:0007669"/>
    <property type="project" value="InterPro"/>
</dbReference>
<comment type="caution">
    <text evidence="7">The sequence shown here is derived from an EMBL/GenBank/DDBJ whole genome shotgun (WGS) entry which is preliminary data.</text>
</comment>
<dbReference type="PANTHER" id="PTHR43376">
    <property type="entry name" value="OLIGOPEPTIDE TRANSPORT SYSTEM PERMEASE PROTEIN"/>
    <property type="match status" value="1"/>
</dbReference>
<dbReference type="PROSITE" id="PS50928">
    <property type="entry name" value="ABC_TM1"/>
    <property type="match status" value="1"/>
</dbReference>
<feature type="transmembrane region" description="Helical" evidence="5">
    <location>
        <begin position="289"/>
        <end position="310"/>
    </location>
</feature>
<feature type="domain" description="ABC transmembrane type-1" evidence="6">
    <location>
        <begin position="131"/>
        <end position="346"/>
    </location>
</feature>
<dbReference type="InterPro" id="IPR000515">
    <property type="entry name" value="MetI-like"/>
</dbReference>
<evidence type="ECO:0000256" key="3">
    <source>
        <dbReference type="ARBA" id="ARBA00022989"/>
    </source>
</evidence>
<dbReference type="SUPFAM" id="SSF161098">
    <property type="entry name" value="MetI-like"/>
    <property type="match status" value="1"/>
</dbReference>
<keyword evidence="4 5" id="KW-0472">Membrane</keyword>
<keyword evidence="5" id="KW-0813">Transport</keyword>
<proteinExistence type="inferred from homology"/>
<feature type="transmembrane region" description="Helical" evidence="5">
    <location>
        <begin position="167"/>
        <end position="191"/>
    </location>
</feature>
<evidence type="ECO:0000256" key="1">
    <source>
        <dbReference type="ARBA" id="ARBA00004141"/>
    </source>
</evidence>
<evidence type="ECO:0000256" key="5">
    <source>
        <dbReference type="RuleBase" id="RU363032"/>
    </source>
</evidence>
<feature type="transmembrane region" description="Helical" evidence="5">
    <location>
        <begin position="211"/>
        <end position="237"/>
    </location>
</feature>
<dbReference type="PANTHER" id="PTHR43376:SF1">
    <property type="entry name" value="OLIGOPEPTIDE TRANSPORT SYSTEM PERMEASE PROTEIN"/>
    <property type="match status" value="1"/>
</dbReference>
<dbReference type="CDD" id="cd06261">
    <property type="entry name" value="TM_PBP2"/>
    <property type="match status" value="1"/>
</dbReference>
<feature type="transmembrane region" description="Helical" evidence="5">
    <location>
        <begin position="36"/>
        <end position="57"/>
    </location>
</feature>
<evidence type="ECO:0000259" key="6">
    <source>
        <dbReference type="PROSITE" id="PS50928"/>
    </source>
</evidence>
<protein>
    <submittedName>
        <fullName evidence="7">ABC transporter permease</fullName>
    </submittedName>
</protein>
<comment type="similarity">
    <text evidence="5">Belongs to the binding-protein-dependent transport system permease family.</text>
</comment>
<dbReference type="EMBL" id="DSMG01000099">
    <property type="protein sequence ID" value="HDX31748.1"/>
    <property type="molecule type" value="Genomic_DNA"/>
</dbReference>
<dbReference type="GO" id="GO:0005886">
    <property type="term" value="C:plasma membrane"/>
    <property type="evidence" value="ECO:0007669"/>
    <property type="project" value="UniProtKB-SubCell"/>
</dbReference>
<dbReference type="AlphaFoldDB" id="A0A7C1JWU2"/>
<dbReference type="Gene3D" id="1.10.3720.10">
    <property type="entry name" value="MetI-like"/>
    <property type="match status" value="1"/>
</dbReference>
<keyword evidence="2 5" id="KW-0812">Transmembrane</keyword>
<evidence type="ECO:0000313" key="7">
    <source>
        <dbReference type="EMBL" id="HDX31748.1"/>
    </source>
</evidence>
<dbReference type="InterPro" id="IPR035906">
    <property type="entry name" value="MetI-like_sf"/>
</dbReference>
<keyword evidence="3 5" id="KW-1133">Transmembrane helix</keyword>
<comment type="subcellular location">
    <subcellularLocation>
        <location evidence="5">Cell membrane</location>
        <topology evidence="5">Multi-pass membrane protein</topology>
    </subcellularLocation>
    <subcellularLocation>
        <location evidence="1">Membrane</location>
        <topology evidence="1">Multi-pass membrane protein</topology>
    </subcellularLocation>
</comment>
<organism evidence="7">
    <name type="scientific">Caldilinea aerophila</name>
    <dbReference type="NCBI Taxonomy" id="133453"/>
    <lineage>
        <taxon>Bacteria</taxon>
        <taxon>Bacillati</taxon>
        <taxon>Chloroflexota</taxon>
        <taxon>Caldilineae</taxon>
        <taxon>Caldilineales</taxon>
        <taxon>Caldilineaceae</taxon>
        <taxon>Caldilinea</taxon>
    </lineage>
</organism>
<dbReference type="Pfam" id="PF00528">
    <property type="entry name" value="BPD_transp_1"/>
    <property type="match status" value="1"/>
</dbReference>
<sequence length="360" mass="39666">MSTSAIAPENPASVHPGTSAARGLRRVLNNFYVRRLAKALFTVWVVSTIIFFLIRLLPGNPIEQYIARLIETQGMDYENARMQAAALFAIDLDAPLWKQYLDYLLNLLSGNLGVSITSPGTTVTSIIARFLPWTIFSVGVGLILSFTIGILLGLMMAYRRDGLLDHILTIFASVVSSVPNYLLGILLVVWLGVQWKVLPIAQMRGTMSPGVIPSFTFTFLYDALFHAFLPILTYVLTTVGTWMLSMKGSTIGTLGEDFVTVARARGLKDWRITTAYVGRNAALPLFTQLTIAIGFVVGGSFLIETIFQYQGIGYVLSGAIAQRDYPVMQGVFLIITMSVIFANLLADFLYGWLDPRIKIG</sequence>
<reference evidence="7" key="1">
    <citation type="journal article" date="2020" name="mSystems">
        <title>Genome- and Community-Level Interaction Insights into Carbon Utilization and Element Cycling Functions of Hydrothermarchaeota in Hydrothermal Sediment.</title>
        <authorList>
            <person name="Zhou Z."/>
            <person name="Liu Y."/>
            <person name="Xu W."/>
            <person name="Pan J."/>
            <person name="Luo Z.H."/>
            <person name="Li M."/>
        </authorList>
    </citation>
    <scope>NUCLEOTIDE SEQUENCE [LARGE SCALE GENOMIC DNA]</scope>
    <source>
        <strain evidence="7">SpSt-289</strain>
    </source>
</reference>
<gene>
    <name evidence="7" type="ORF">ENQ20_09690</name>
</gene>
<feature type="transmembrane region" description="Helical" evidence="5">
    <location>
        <begin position="130"/>
        <end position="155"/>
    </location>
</feature>